<accession>A0A917BF77</accession>
<dbReference type="NCBIfam" id="TIGR03544">
    <property type="entry name" value="DivI1A_domain"/>
    <property type="match status" value="1"/>
</dbReference>
<dbReference type="InterPro" id="IPR019933">
    <property type="entry name" value="DivIVA_domain"/>
</dbReference>
<evidence type="ECO:0000256" key="7">
    <source>
        <dbReference type="ARBA" id="ARBA00023306"/>
    </source>
</evidence>
<evidence type="ECO:0000256" key="1">
    <source>
        <dbReference type="ARBA" id="ARBA00004496"/>
    </source>
</evidence>
<feature type="compositionally biased region" description="Basic and acidic residues" evidence="9">
    <location>
        <begin position="188"/>
        <end position="209"/>
    </location>
</feature>
<organism evidence="10 11">
    <name type="scientific">Marmoricola endophyticus</name>
    <dbReference type="NCBI Taxonomy" id="2040280"/>
    <lineage>
        <taxon>Bacteria</taxon>
        <taxon>Bacillati</taxon>
        <taxon>Actinomycetota</taxon>
        <taxon>Actinomycetes</taxon>
        <taxon>Propionibacteriales</taxon>
        <taxon>Nocardioidaceae</taxon>
        <taxon>Marmoricola</taxon>
    </lineage>
</organism>
<gene>
    <name evidence="10" type="ORF">GCM10011519_09270</name>
</gene>
<keyword evidence="6" id="KW-0175">Coiled coil</keyword>
<evidence type="ECO:0000256" key="8">
    <source>
        <dbReference type="ARBA" id="ARBA00031737"/>
    </source>
</evidence>
<feature type="compositionally biased region" description="Low complexity" evidence="9">
    <location>
        <begin position="124"/>
        <end position="139"/>
    </location>
</feature>
<proteinExistence type="inferred from homology"/>
<name>A0A917BF77_9ACTN</name>
<comment type="similarity">
    <text evidence="2">Belongs to the DivIVA family.</text>
</comment>
<dbReference type="GO" id="GO:0051301">
    <property type="term" value="P:cell division"/>
    <property type="evidence" value="ECO:0007669"/>
    <property type="project" value="UniProtKB-KW"/>
</dbReference>
<keyword evidence="5" id="KW-0132">Cell division</keyword>
<comment type="subcellular location">
    <subcellularLocation>
        <location evidence="1">Cytoplasm</location>
    </subcellularLocation>
</comment>
<evidence type="ECO:0000256" key="3">
    <source>
        <dbReference type="ARBA" id="ARBA00018787"/>
    </source>
</evidence>
<dbReference type="AlphaFoldDB" id="A0A917BF77"/>
<dbReference type="PANTHER" id="PTHR35794">
    <property type="entry name" value="CELL DIVISION PROTEIN DIVIVA"/>
    <property type="match status" value="1"/>
</dbReference>
<dbReference type="InterPro" id="IPR007793">
    <property type="entry name" value="DivIVA_fam"/>
</dbReference>
<reference evidence="10" key="2">
    <citation type="submission" date="2020-09" db="EMBL/GenBank/DDBJ databases">
        <authorList>
            <person name="Sun Q."/>
            <person name="Zhou Y."/>
        </authorList>
    </citation>
    <scope>NUCLEOTIDE SEQUENCE</scope>
    <source>
        <strain evidence="10">CGMCC 1.16067</strain>
    </source>
</reference>
<keyword evidence="4" id="KW-0963">Cytoplasm</keyword>
<keyword evidence="11" id="KW-1185">Reference proteome</keyword>
<dbReference type="Gene3D" id="6.10.250.660">
    <property type="match status" value="1"/>
</dbReference>
<reference evidence="10" key="1">
    <citation type="journal article" date="2014" name="Int. J. Syst. Evol. Microbiol.">
        <title>Complete genome sequence of Corynebacterium casei LMG S-19264T (=DSM 44701T), isolated from a smear-ripened cheese.</title>
        <authorList>
            <consortium name="US DOE Joint Genome Institute (JGI-PGF)"/>
            <person name="Walter F."/>
            <person name="Albersmeier A."/>
            <person name="Kalinowski J."/>
            <person name="Ruckert C."/>
        </authorList>
    </citation>
    <scope>NUCLEOTIDE SEQUENCE</scope>
    <source>
        <strain evidence="10">CGMCC 1.16067</strain>
    </source>
</reference>
<evidence type="ECO:0000256" key="2">
    <source>
        <dbReference type="ARBA" id="ARBA00009008"/>
    </source>
</evidence>
<feature type="region of interest" description="Disordered" evidence="9">
    <location>
        <begin position="186"/>
        <end position="230"/>
    </location>
</feature>
<dbReference type="GO" id="GO:0005737">
    <property type="term" value="C:cytoplasm"/>
    <property type="evidence" value="ECO:0007669"/>
    <property type="project" value="UniProtKB-SubCell"/>
</dbReference>
<comment type="caution">
    <text evidence="10">The sequence shown here is derived from an EMBL/GenBank/DDBJ whole genome shotgun (WGS) entry which is preliminary data.</text>
</comment>
<dbReference type="EMBL" id="BMKQ01000001">
    <property type="protein sequence ID" value="GGF37860.1"/>
    <property type="molecule type" value="Genomic_DNA"/>
</dbReference>
<feature type="compositionally biased region" description="Basic and acidic residues" evidence="9">
    <location>
        <begin position="46"/>
        <end position="59"/>
    </location>
</feature>
<feature type="region of interest" description="Disordered" evidence="9">
    <location>
        <begin position="265"/>
        <end position="298"/>
    </location>
</feature>
<evidence type="ECO:0000256" key="9">
    <source>
        <dbReference type="SAM" id="MobiDB-lite"/>
    </source>
</evidence>
<dbReference type="Proteomes" id="UP000649179">
    <property type="component" value="Unassembled WGS sequence"/>
</dbReference>
<dbReference type="PANTHER" id="PTHR35794:SF2">
    <property type="entry name" value="CELL DIVISION PROTEIN DIVIVA"/>
    <property type="match status" value="1"/>
</dbReference>
<dbReference type="Pfam" id="PF05103">
    <property type="entry name" value="DivIVA"/>
    <property type="match status" value="1"/>
</dbReference>
<evidence type="ECO:0000313" key="10">
    <source>
        <dbReference type="EMBL" id="GGF37860.1"/>
    </source>
</evidence>
<feature type="compositionally biased region" description="Low complexity" evidence="9">
    <location>
        <begin position="60"/>
        <end position="82"/>
    </location>
</feature>
<evidence type="ECO:0000256" key="4">
    <source>
        <dbReference type="ARBA" id="ARBA00022490"/>
    </source>
</evidence>
<evidence type="ECO:0000256" key="6">
    <source>
        <dbReference type="ARBA" id="ARBA00023054"/>
    </source>
</evidence>
<evidence type="ECO:0000256" key="5">
    <source>
        <dbReference type="ARBA" id="ARBA00022618"/>
    </source>
</evidence>
<sequence>MKVMPLTPDDVSNKRFTPVRLREGYDMGEVDQFLDEVEAELARLIRENDDLREQVRVAEDNAASGASAADAPAAPVDAPETPAVEDEPAAKPGPEKPSLPEETQAVAAVPPASLPGSQTPPAPVAETAVEATPTSTSVSGPQEIRVSTVPEASAAAARLLEIATNNAEQLVGEARAEAEQILTTAQAEADRVQGESKTKADKIESDARSRSQMLDSETTERRTKLVGDLEKERGRLNGEIETLRTFEREYRSRLKNYFTQQLNALETGDGSEGGLSPLASAERPPKRLRSLLGEEDGV</sequence>
<keyword evidence="7" id="KW-0131">Cell cycle</keyword>
<feature type="compositionally biased region" description="Basic and acidic residues" evidence="9">
    <location>
        <begin position="218"/>
        <end position="230"/>
    </location>
</feature>
<feature type="region of interest" description="Disordered" evidence="9">
    <location>
        <begin position="46"/>
        <end position="145"/>
    </location>
</feature>
<protein>
    <recommendedName>
        <fullName evidence="3">Cell wall synthesis protein Wag31</fullName>
    </recommendedName>
    <alternativeName>
        <fullName evidence="8">Antigen 84</fullName>
    </alternativeName>
</protein>
<evidence type="ECO:0000313" key="11">
    <source>
        <dbReference type="Proteomes" id="UP000649179"/>
    </source>
</evidence>